<evidence type="ECO:0000256" key="2">
    <source>
        <dbReference type="ARBA" id="ARBA00022692"/>
    </source>
</evidence>
<keyword evidence="4 8" id="KW-1133">Transmembrane helix</keyword>
<dbReference type="EMBL" id="JAAAHW010000281">
    <property type="protein sequence ID" value="KAG0004242.1"/>
    <property type="molecule type" value="Genomic_DNA"/>
</dbReference>
<dbReference type="InterPro" id="IPR005821">
    <property type="entry name" value="Ion_trans_dom"/>
</dbReference>
<feature type="transmembrane region" description="Helical" evidence="8">
    <location>
        <begin position="1154"/>
        <end position="1173"/>
    </location>
</feature>
<keyword evidence="2 8" id="KW-0812">Transmembrane</keyword>
<dbReference type="InterPro" id="IPR024862">
    <property type="entry name" value="TRPV"/>
</dbReference>
<dbReference type="OrthoDB" id="2352140at2759"/>
<feature type="transmembrane region" description="Helical" evidence="8">
    <location>
        <begin position="1058"/>
        <end position="1080"/>
    </location>
</feature>
<evidence type="ECO:0000256" key="7">
    <source>
        <dbReference type="SAM" id="MobiDB-lite"/>
    </source>
</evidence>
<feature type="transmembrane region" description="Helical" evidence="8">
    <location>
        <begin position="1087"/>
        <end position="1106"/>
    </location>
</feature>
<proteinExistence type="predicted"/>
<evidence type="ECO:0000256" key="5">
    <source>
        <dbReference type="ARBA" id="ARBA00023136"/>
    </source>
</evidence>
<feature type="compositionally biased region" description="Polar residues" evidence="7">
    <location>
        <begin position="1363"/>
        <end position="1391"/>
    </location>
</feature>
<evidence type="ECO:0000256" key="8">
    <source>
        <dbReference type="SAM" id="Phobius"/>
    </source>
</evidence>
<evidence type="ECO:0000256" key="1">
    <source>
        <dbReference type="ARBA" id="ARBA00004141"/>
    </source>
</evidence>
<name>A0A9P6SUG9_9FUNG</name>
<evidence type="ECO:0000313" key="11">
    <source>
        <dbReference type="Proteomes" id="UP000749646"/>
    </source>
</evidence>
<dbReference type="PANTHER" id="PTHR10582:SF2">
    <property type="entry name" value="INACTIVE"/>
    <property type="match status" value="1"/>
</dbReference>
<evidence type="ECO:0000256" key="4">
    <source>
        <dbReference type="ARBA" id="ARBA00022989"/>
    </source>
</evidence>
<feature type="transmembrane region" description="Helical" evidence="8">
    <location>
        <begin position="1126"/>
        <end position="1147"/>
    </location>
</feature>
<feature type="transmembrane region" description="Helical" evidence="8">
    <location>
        <begin position="1193"/>
        <end position="1215"/>
    </location>
</feature>
<dbReference type="Proteomes" id="UP000749646">
    <property type="component" value="Unassembled WGS sequence"/>
</dbReference>
<feature type="region of interest" description="Disordered" evidence="7">
    <location>
        <begin position="1357"/>
        <end position="1392"/>
    </location>
</feature>
<feature type="domain" description="Ion transport" evidence="9">
    <location>
        <begin position="1063"/>
        <end position="1296"/>
    </location>
</feature>
<accession>A0A9P6SUG9</accession>
<dbReference type="GO" id="GO:0005886">
    <property type="term" value="C:plasma membrane"/>
    <property type="evidence" value="ECO:0007669"/>
    <property type="project" value="TreeGrafter"/>
</dbReference>
<keyword evidence="6" id="KW-0175">Coiled coil</keyword>
<evidence type="ECO:0000259" key="9">
    <source>
        <dbReference type="Pfam" id="PF00520"/>
    </source>
</evidence>
<evidence type="ECO:0000313" key="10">
    <source>
        <dbReference type="EMBL" id="KAG0004242.1"/>
    </source>
</evidence>
<dbReference type="PANTHER" id="PTHR10582">
    <property type="entry name" value="TRANSIENT RECEPTOR POTENTIAL ION CHANNEL PROTEIN"/>
    <property type="match status" value="1"/>
</dbReference>
<feature type="coiled-coil region" evidence="6">
    <location>
        <begin position="1392"/>
        <end position="1456"/>
    </location>
</feature>
<keyword evidence="5 8" id="KW-0472">Membrane</keyword>
<keyword evidence="11" id="KW-1185">Reference proteome</keyword>
<comment type="caution">
    <text evidence="10">The sequence shown here is derived from an EMBL/GenBank/DDBJ whole genome shotgun (WGS) entry which is preliminary data.</text>
</comment>
<keyword evidence="3" id="KW-0677">Repeat</keyword>
<organism evidence="10 11">
    <name type="scientific">Modicella reniformis</name>
    <dbReference type="NCBI Taxonomy" id="1440133"/>
    <lineage>
        <taxon>Eukaryota</taxon>
        <taxon>Fungi</taxon>
        <taxon>Fungi incertae sedis</taxon>
        <taxon>Mucoromycota</taxon>
        <taxon>Mortierellomycotina</taxon>
        <taxon>Mortierellomycetes</taxon>
        <taxon>Mortierellales</taxon>
        <taxon>Mortierellaceae</taxon>
        <taxon>Modicella</taxon>
    </lineage>
</organism>
<feature type="transmembrane region" description="Helical" evidence="8">
    <location>
        <begin position="1261"/>
        <end position="1286"/>
    </location>
</feature>
<dbReference type="Pfam" id="PF00520">
    <property type="entry name" value="Ion_trans"/>
    <property type="match status" value="1"/>
</dbReference>
<evidence type="ECO:0000256" key="6">
    <source>
        <dbReference type="SAM" id="Coils"/>
    </source>
</evidence>
<comment type="subcellular location">
    <subcellularLocation>
        <location evidence="1">Membrane</location>
        <topology evidence="1">Multi-pass membrane protein</topology>
    </subcellularLocation>
</comment>
<sequence length="1493" mass="171239">MGDDCIVEVPEGEALQYTLPVLSTADRPQLTNTPTKHLENDDAIDNDSLYDEKIRQQAKQGRIYNVRIAMNLEHLVVDSIESITFSHSDLNYNGALEVFMVSKSRTLVLELHYQHYEDGFHMIQQFDMEIRTSHTTSLQNDTGYIELYYMELHAFQLGVVDGGTVFKPHKPFLVSINVGHKDPEDSHAPTAPAKIINYAVSRDGSHIATLSSKDEYLQLDMWDLELHSTNMDYERRAPFMPKSCAQHQATIPREYTKKLSVSFDGSKVTLMDGSRGYLPEPFKAFSFNKANYSDEKQWNRPQRKLLLMGDEISAQLKDFRGFGKFHFMSSKEQAPEDELFITCDGLEVVIYGVHGKWEMIRTITLSTLPISEYGRLIEGLGGKYFSWSDGDDNFTVCNLETGRLIYPMATSRGTAYFSRDGSLMICLQANNAITTGWTESGSMLGTSNSFKHASCQVFPAFVNNDEQFIVPLINPDNRFGLGSLGMMLDTTTLSITERVSLSTYQVSQQPQGAGVNGQYLYSLHGSKLDLVKLQDIVVPPYPQLRYQCDRWCLSGLTKLKKPDIVRPTSDAKRTVITLSPNLDINIEFGKAGRSKNVVVSVSSKQGKPREALNIPSVVIDTNPGKVMEYKFYVDRTNHLLIVCCTQCIMVWKLPSTLKGKATLQLTWGTEECVQTDIESNGDRREVELAVCDHGQPYAGIWEKSDFIHTWNLRRDDLLGSEIYRFISGLFILITMFESGDTGFQQGVLQYVGRYVNRTVEYDDEPMTVLTIICKGVTQMNYELYNRFLKTLLHKDHVRWVRWVPKPGLSRELNPISILLQTTKAVPRAINLAWIVIDYCIRMAKDEQDPQFLSPILDSLKELLKMRKLYPDHVLSTLRRLAFIHVKEKSYVIDRAIIAHPPWSRWRFGPVNEESCDSDPSELRWRWRIWDSYERPIYKCEDPVFQLDKSPQFKKHDPQNDKFTRDVFVASFDMLWNDPDAKPDTKLDSRSSIERIRDNRRSPPSWGQIVLFIIWEKCKIKPGCSNRVKCYDIPLEALDNPAIAALIEYKWNTIGYKYWLARFTFQCAFYLLVLFAVFMQVYDTDHTFPLMSVFIAIIMMAVSFLWLELQQLLNNGTLPYVKSPYNWIDIATFSLPLSGSICQIVNILDNDAEGNISTLSFSVLFIFLHFLFELRVKRSVCQFVTVIVRTLSNLQIFIIIFFAGIVAFAIAILHLFRGCPANICDDSGVKYPFELLRAISSTYFFMGGIWDSTSDNFNSDNWAFHTMMIMYFFFTSILLLNVLISLINEAFDDAKETWHLVWMENRLRYIEGAEAIANSIPGFREAHLFPKEIYYSATIQQQKAYHYKYFKHKNDDLSGDVDNDSSSQKQAGKKSPSGTGVDTMTTQSNTTDLEAVKQNQEELKRLQESHHKEQKQNMDKLKKDLKEEVKLEMKQELQQTQNQLRALQSQLTTQQTEFKEQLTDIKMFLSAVLEARVSEQRGQSGSTATMNQIS</sequence>
<dbReference type="GO" id="GO:0005216">
    <property type="term" value="F:monoatomic ion channel activity"/>
    <property type="evidence" value="ECO:0007669"/>
    <property type="project" value="InterPro"/>
</dbReference>
<protein>
    <recommendedName>
        <fullName evidence="9">Ion transport domain-containing protein</fullName>
    </recommendedName>
</protein>
<dbReference type="GO" id="GO:0098703">
    <property type="term" value="P:calcium ion import across plasma membrane"/>
    <property type="evidence" value="ECO:0007669"/>
    <property type="project" value="TreeGrafter"/>
</dbReference>
<reference evidence="10" key="1">
    <citation type="journal article" date="2020" name="Fungal Divers.">
        <title>Resolving the Mortierellaceae phylogeny through synthesis of multi-gene phylogenetics and phylogenomics.</title>
        <authorList>
            <person name="Vandepol N."/>
            <person name="Liber J."/>
            <person name="Desiro A."/>
            <person name="Na H."/>
            <person name="Kennedy M."/>
            <person name="Barry K."/>
            <person name="Grigoriev I.V."/>
            <person name="Miller A.N."/>
            <person name="O'Donnell K."/>
            <person name="Stajich J.E."/>
            <person name="Bonito G."/>
        </authorList>
    </citation>
    <scope>NUCLEOTIDE SEQUENCE</scope>
    <source>
        <strain evidence="10">MES-2147</strain>
    </source>
</reference>
<gene>
    <name evidence="10" type="ORF">BGZ65_000723</name>
</gene>
<feature type="transmembrane region" description="Helical" evidence="8">
    <location>
        <begin position="1227"/>
        <end position="1249"/>
    </location>
</feature>
<evidence type="ECO:0000256" key="3">
    <source>
        <dbReference type="ARBA" id="ARBA00022737"/>
    </source>
</evidence>